<dbReference type="PRINTS" id="PR00033">
    <property type="entry name" value="HTHASNC"/>
</dbReference>
<reference evidence="7 8" key="1">
    <citation type="submission" date="2018-01" db="EMBL/GenBank/DDBJ databases">
        <title>Draft Genome Sequence of Pseudomonas gingeri NCPPB 3146 (LMG 5327), a White Line Reaction Producer.</title>
        <authorList>
            <person name="Rokni-Zadeh H."/>
            <person name="Bahrami T."/>
            <person name="Zarvandi S."/>
            <person name="Changi-Ashtiani M."/>
            <person name="De Mot R."/>
        </authorList>
    </citation>
    <scope>NUCLEOTIDE SEQUENCE [LARGE SCALE GENOMIC DNA]</scope>
    <source>
        <strain evidence="8">NCPPB 3146 \ LMG 5327</strain>
    </source>
</reference>
<name>A0ABX4XUY4_9PSED</name>
<sequence>MSSSDTNFAFAEISTMNEIDDFKVSADARPRKLDAIDVQILKLLQKDGRVTNQALAKQVHLSPTPCLERVRRLEREGFIQGYQAIVQADQVGYPMLIYAFVHFDRSVDDAYGKFRKGIAMIDEIVECHMITGDVDFIMKIRIADIAAFRQLLEEKILKLPGVRITHSYVSMGEVKKGASVPISL</sequence>
<dbReference type="CDD" id="cd00090">
    <property type="entry name" value="HTH_ARSR"/>
    <property type="match status" value="1"/>
</dbReference>
<dbReference type="PANTHER" id="PTHR30154:SF0">
    <property type="entry name" value="LEUCINE-RESPONSIVE REGULATORY PROTEIN"/>
    <property type="match status" value="1"/>
</dbReference>
<keyword evidence="3" id="KW-0010">Activator</keyword>
<proteinExistence type="predicted"/>
<dbReference type="Pfam" id="PF01037">
    <property type="entry name" value="AsnC_trans_reg"/>
    <property type="match status" value="1"/>
</dbReference>
<dbReference type="PROSITE" id="PS50956">
    <property type="entry name" value="HTH_ASNC_2"/>
    <property type="match status" value="1"/>
</dbReference>
<keyword evidence="4" id="KW-0804">Transcription</keyword>
<dbReference type="SMART" id="SM00344">
    <property type="entry name" value="HTH_ASNC"/>
    <property type="match status" value="1"/>
</dbReference>
<dbReference type="EMBL" id="POWE01000178">
    <property type="protein sequence ID" value="PNQ88486.1"/>
    <property type="molecule type" value="Genomic_DNA"/>
</dbReference>
<evidence type="ECO:0000256" key="4">
    <source>
        <dbReference type="ARBA" id="ARBA00023163"/>
    </source>
</evidence>
<dbReference type="InterPro" id="IPR019888">
    <property type="entry name" value="Tscrpt_reg_AsnC-like"/>
</dbReference>
<protein>
    <recommendedName>
        <fullName evidence="5">Leucine-responsive regulatory protein</fullName>
    </recommendedName>
</protein>
<dbReference type="InterPro" id="IPR000485">
    <property type="entry name" value="AsnC-type_HTH_dom"/>
</dbReference>
<dbReference type="Gene3D" id="1.10.10.10">
    <property type="entry name" value="Winged helix-like DNA-binding domain superfamily/Winged helix DNA-binding domain"/>
    <property type="match status" value="1"/>
</dbReference>
<dbReference type="InterPro" id="IPR036390">
    <property type="entry name" value="WH_DNA-bd_sf"/>
</dbReference>
<evidence type="ECO:0000256" key="5">
    <source>
        <dbReference type="ARBA" id="ARBA00039227"/>
    </source>
</evidence>
<organism evidence="7 8">
    <name type="scientific">Pseudomonas gingeri NCPPB 3146 = LMG 5327</name>
    <dbReference type="NCBI Taxonomy" id="707248"/>
    <lineage>
        <taxon>Bacteria</taxon>
        <taxon>Pseudomonadati</taxon>
        <taxon>Pseudomonadota</taxon>
        <taxon>Gammaproteobacteria</taxon>
        <taxon>Pseudomonadales</taxon>
        <taxon>Pseudomonadaceae</taxon>
        <taxon>Pseudomonas</taxon>
    </lineage>
</organism>
<gene>
    <name evidence="7" type="ORF">CCU68_32015</name>
</gene>
<accession>A0ABX4XUY4</accession>
<comment type="caution">
    <text evidence="7">The sequence shown here is derived from an EMBL/GenBank/DDBJ whole genome shotgun (WGS) entry which is preliminary data.</text>
</comment>
<evidence type="ECO:0000313" key="8">
    <source>
        <dbReference type="Proteomes" id="UP000236232"/>
    </source>
</evidence>
<dbReference type="InterPro" id="IPR036388">
    <property type="entry name" value="WH-like_DNA-bd_sf"/>
</dbReference>
<evidence type="ECO:0000256" key="1">
    <source>
        <dbReference type="ARBA" id="ARBA00023015"/>
    </source>
</evidence>
<feature type="domain" description="HTH asnC-type" evidence="6">
    <location>
        <begin position="33"/>
        <end position="94"/>
    </location>
</feature>
<dbReference type="Pfam" id="PF13412">
    <property type="entry name" value="HTH_24"/>
    <property type="match status" value="1"/>
</dbReference>
<evidence type="ECO:0000256" key="2">
    <source>
        <dbReference type="ARBA" id="ARBA00023125"/>
    </source>
</evidence>
<dbReference type="PANTHER" id="PTHR30154">
    <property type="entry name" value="LEUCINE-RESPONSIVE REGULATORY PROTEIN"/>
    <property type="match status" value="1"/>
</dbReference>
<keyword evidence="2" id="KW-0238">DNA-binding</keyword>
<dbReference type="InterPro" id="IPR011008">
    <property type="entry name" value="Dimeric_a/b-barrel"/>
</dbReference>
<evidence type="ECO:0000313" key="7">
    <source>
        <dbReference type="EMBL" id="PNQ88486.1"/>
    </source>
</evidence>
<evidence type="ECO:0000256" key="3">
    <source>
        <dbReference type="ARBA" id="ARBA00023159"/>
    </source>
</evidence>
<dbReference type="Gene3D" id="3.30.70.920">
    <property type="match status" value="1"/>
</dbReference>
<dbReference type="InterPro" id="IPR019887">
    <property type="entry name" value="Tscrpt_reg_AsnC/Lrp_C"/>
</dbReference>
<dbReference type="SUPFAM" id="SSF46785">
    <property type="entry name" value="Winged helix' DNA-binding domain"/>
    <property type="match status" value="1"/>
</dbReference>
<keyword evidence="8" id="KW-1185">Reference proteome</keyword>
<evidence type="ECO:0000259" key="6">
    <source>
        <dbReference type="PROSITE" id="PS50956"/>
    </source>
</evidence>
<dbReference type="SUPFAM" id="SSF54909">
    <property type="entry name" value="Dimeric alpha+beta barrel"/>
    <property type="match status" value="1"/>
</dbReference>
<dbReference type="InterPro" id="IPR011991">
    <property type="entry name" value="ArsR-like_HTH"/>
</dbReference>
<dbReference type="Proteomes" id="UP000236232">
    <property type="component" value="Unassembled WGS sequence"/>
</dbReference>
<keyword evidence="1" id="KW-0805">Transcription regulation</keyword>